<name>A0A2N3IHE3_9BACT</name>
<organism evidence="2 3">
    <name type="scientific">Raineya orbicola</name>
    <dbReference type="NCBI Taxonomy" id="2016530"/>
    <lineage>
        <taxon>Bacteria</taxon>
        <taxon>Pseudomonadati</taxon>
        <taxon>Bacteroidota</taxon>
        <taxon>Cytophagia</taxon>
        <taxon>Cytophagales</taxon>
        <taxon>Raineyaceae</taxon>
        <taxon>Raineya</taxon>
    </lineage>
</organism>
<dbReference type="Proteomes" id="UP000233387">
    <property type="component" value="Unassembled WGS sequence"/>
</dbReference>
<dbReference type="SUPFAM" id="SSF53067">
    <property type="entry name" value="Actin-like ATPase domain"/>
    <property type="match status" value="2"/>
</dbReference>
<dbReference type="OrthoDB" id="9814545at2"/>
<dbReference type="RefSeq" id="WP_101358475.1">
    <property type="nucleotide sequence ID" value="NZ_NKXO01000016.1"/>
</dbReference>
<evidence type="ECO:0000259" key="1">
    <source>
        <dbReference type="Pfam" id="PF02541"/>
    </source>
</evidence>
<keyword evidence="3" id="KW-1185">Reference proteome</keyword>
<comment type="caution">
    <text evidence="2">The sequence shown here is derived from an EMBL/GenBank/DDBJ whole genome shotgun (WGS) entry which is preliminary data.</text>
</comment>
<proteinExistence type="predicted"/>
<feature type="domain" description="Ppx/GppA phosphatase N-terminal" evidence="1">
    <location>
        <begin position="29"/>
        <end position="286"/>
    </location>
</feature>
<accession>A0A2N3IHE3</accession>
<dbReference type="PANTHER" id="PTHR30005">
    <property type="entry name" value="EXOPOLYPHOSPHATASE"/>
    <property type="match status" value="1"/>
</dbReference>
<evidence type="ECO:0000313" key="3">
    <source>
        <dbReference type="Proteomes" id="UP000233387"/>
    </source>
</evidence>
<dbReference type="InterPro" id="IPR043129">
    <property type="entry name" value="ATPase_NBD"/>
</dbReference>
<dbReference type="GO" id="GO:0016462">
    <property type="term" value="F:pyrophosphatase activity"/>
    <property type="evidence" value="ECO:0007669"/>
    <property type="project" value="TreeGrafter"/>
</dbReference>
<dbReference type="Gene3D" id="3.30.420.40">
    <property type="match status" value="1"/>
</dbReference>
<dbReference type="CDD" id="cd24006">
    <property type="entry name" value="ASKHA_NBD_PPX_GppA"/>
    <property type="match status" value="1"/>
</dbReference>
<dbReference type="InterPro" id="IPR003695">
    <property type="entry name" value="Ppx_GppA_N"/>
</dbReference>
<protein>
    <submittedName>
        <fullName evidence="2">Ppx/GppA phosphatase family</fullName>
    </submittedName>
</protein>
<evidence type="ECO:0000313" key="2">
    <source>
        <dbReference type="EMBL" id="PKQ69752.1"/>
    </source>
</evidence>
<dbReference type="EMBL" id="NKXO01000016">
    <property type="protein sequence ID" value="PKQ69752.1"/>
    <property type="molecule type" value="Genomic_DNA"/>
</dbReference>
<dbReference type="Gene3D" id="3.30.420.150">
    <property type="entry name" value="Exopolyphosphatase. Domain 2"/>
    <property type="match status" value="1"/>
</dbReference>
<dbReference type="AlphaFoldDB" id="A0A2N3IHE3"/>
<reference evidence="2 3" key="1">
    <citation type="submission" date="2017-06" db="EMBL/GenBank/DDBJ databases">
        <title>Raineya orbicola gen. nov., sp. nov. a slightly thermophilic bacterium of the phylum Bacteroidetes and the description of Raineyaceae fam. nov.</title>
        <authorList>
            <person name="Albuquerque L."/>
            <person name="Polonia A.R.M."/>
            <person name="Barroso C."/>
            <person name="Froufe H.J.C."/>
            <person name="Lage O."/>
            <person name="Lobo-Da-Cunha A."/>
            <person name="Egas C."/>
            <person name="Da Costa M.S."/>
        </authorList>
    </citation>
    <scope>NUCLEOTIDE SEQUENCE [LARGE SCALE GENOMIC DNA]</scope>
    <source>
        <strain evidence="2 3">SPSPC-11</strain>
    </source>
</reference>
<dbReference type="InterPro" id="IPR050273">
    <property type="entry name" value="GppA/Ppx_hydrolase"/>
</dbReference>
<gene>
    <name evidence="2" type="ORF">Rain11_1207</name>
</gene>
<sequence length="303" mass="34327">MKFAAIDIGSNAARMQISSVLYHAESISFKKVEYVRFPLRLGLEVFRNREISSAKEKDILKLLQAYKILMELHQVDDYLALATSAMREARNGTEIAEKVRKELDLRLQIISGDQESEIVNKGLLRVLDDKNYLHIDVGGGSTEVTLFSQKKVLASKSFPVGSVRLLENAVSAKDWQEMQNWVEKNIRDVVPKITAVGIGGNINKIWELARKKSKSLTIKEIEEVVQRLSKYTLEELINEWELNPDRADVITPASNVYLSVMKWAKIKEILVPGLGLKDGIMEMLAEKHKLGITTYQNISVGEW</sequence>
<dbReference type="Pfam" id="PF02541">
    <property type="entry name" value="Ppx-GppA"/>
    <property type="match status" value="1"/>
</dbReference>
<dbReference type="PANTHER" id="PTHR30005:SF0">
    <property type="entry name" value="RETROGRADE REGULATION PROTEIN 2"/>
    <property type="match status" value="1"/>
</dbReference>